<comment type="caution">
    <text evidence="11">The sequence shown here is derived from an EMBL/GenBank/DDBJ whole genome shotgun (WGS) entry which is preliminary data.</text>
</comment>
<dbReference type="Proteomes" id="UP000075737">
    <property type="component" value="Unassembled WGS sequence"/>
</dbReference>
<evidence type="ECO:0000256" key="1">
    <source>
        <dbReference type="ARBA" id="ARBA00004365"/>
    </source>
</evidence>
<dbReference type="InterPro" id="IPR002371">
    <property type="entry name" value="FlgK"/>
</dbReference>
<feature type="domain" description="Flagellar basal-body/hook protein C-terminal" evidence="9">
    <location>
        <begin position="423"/>
        <end position="463"/>
    </location>
</feature>
<dbReference type="Pfam" id="PF06429">
    <property type="entry name" value="Flg_bbr_C"/>
    <property type="match status" value="1"/>
</dbReference>
<dbReference type="Pfam" id="PF00460">
    <property type="entry name" value="Flg_bb_rod"/>
    <property type="match status" value="1"/>
</dbReference>
<dbReference type="GO" id="GO:0005576">
    <property type="term" value="C:extracellular region"/>
    <property type="evidence" value="ECO:0007669"/>
    <property type="project" value="UniProtKB-SubCell"/>
</dbReference>
<dbReference type="OrthoDB" id="9802553at2"/>
<dbReference type="EMBL" id="LOHZ01000044">
    <property type="protein sequence ID" value="KYO64120.1"/>
    <property type="molecule type" value="Genomic_DNA"/>
</dbReference>
<keyword evidence="11" id="KW-0969">Cilium</keyword>
<evidence type="ECO:0000313" key="11">
    <source>
        <dbReference type="EMBL" id="KYO64120.1"/>
    </source>
</evidence>
<evidence type="ECO:0000259" key="10">
    <source>
        <dbReference type="Pfam" id="PF22638"/>
    </source>
</evidence>
<comment type="subcellular location">
    <subcellularLocation>
        <location evidence="1 7">Bacterial flagellum</location>
    </subcellularLocation>
    <subcellularLocation>
        <location evidence="2 7">Secreted</location>
    </subcellularLocation>
</comment>
<dbReference type="PANTHER" id="PTHR30033:SF1">
    <property type="entry name" value="FLAGELLAR HOOK-ASSOCIATED PROTEIN 1"/>
    <property type="match status" value="1"/>
</dbReference>
<evidence type="ECO:0000256" key="6">
    <source>
        <dbReference type="ARBA" id="ARBA00023143"/>
    </source>
</evidence>
<feature type="domain" description="Flagellar hook-associated protein FlgK helical" evidence="10">
    <location>
        <begin position="102"/>
        <end position="327"/>
    </location>
</feature>
<keyword evidence="11" id="KW-0966">Cell projection</keyword>
<dbReference type="InterPro" id="IPR053927">
    <property type="entry name" value="FlgK_helical"/>
</dbReference>
<protein>
    <recommendedName>
        <fullName evidence="4 7">Flagellar hook-associated protein 1</fullName>
        <shortName evidence="7">HAP1</shortName>
    </recommendedName>
</protein>
<dbReference type="PRINTS" id="PR01005">
    <property type="entry name" value="FLGHOOKAP1"/>
</dbReference>
<evidence type="ECO:0000256" key="2">
    <source>
        <dbReference type="ARBA" id="ARBA00004613"/>
    </source>
</evidence>
<proteinExistence type="inferred from homology"/>
<feature type="domain" description="Flagellar basal body rod protein N-terminal" evidence="8">
    <location>
        <begin position="9"/>
        <end position="37"/>
    </location>
</feature>
<dbReference type="STRING" id="520767.ATZ99_21510"/>
<evidence type="ECO:0000256" key="5">
    <source>
        <dbReference type="ARBA" id="ARBA00022525"/>
    </source>
</evidence>
<dbReference type="GO" id="GO:0044780">
    <property type="term" value="P:bacterial-type flagellum assembly"/>
    <property type="evidence" value="ECO:0007669"/>
    <property type="project" value="InterPro"/>
</dbReference>
<dbReference type="AlphaFoldDB" id="A0A162M5J0"/>
<keyword evidence="6 7" id="KW-0975">Bacterial flagellum</keyword>
<dbReference type="SUPFAM" id="SSF64518">
    <property type="entry name" value="Phase 1 flagellin"/>
    <property type="match status" value="1"/>
</dbReference>
<keyword evidence="5 7" id="KW-0964">Secreted</keyword>
<evidence type="ECO:0000256" key="3">
    <source>
        <dbReference type="ARBA" id="ARBA00009677"/>
    </source>
</evidence>
<dbReference type="GO" id="GO:0009424">
    <property type="term" value="C:bacterial-type flagellum hook"/>
    <property type="evidence" value="ECO:0007669"/>
    <property type="project" value="UniProtKB-UniRule"/>
</dbReference>
<evidence type="ECO:0000256" key="4">
    <source>
        <dbReference type="ARBA" id="ARBA00016244"/>
    </source>
</evidence>
<dbReference type="InterPro" id="IPR010930">
    <property type="entry name" value="Flg_bb/hook_C_dom"/>
</dbReference>
<evidence type="ECO:0000259" key="9">
    <source>
        <dbReference type="Pfam" id="PF06429"/>
    </source>
</evidence>
<dbReference type="PANTHER" id="PTHR30033">
    <property type="entry name" value="FLAGELLAR HOOK-ASSOCIATED PROTEIN 1"/>
    <property type="match status" value="1"/>
</dbReference>
<dbReference type="PATRIC" id="fig|520767.4.peg.2278"/>
<dbReference type="RefSeq" id="WP_068749243.1">
    <property type="nucleotide sequence ID" value="NZ_LOHZ01000044.1"/>
</dbReference>
<comment type="similarity">
    <text evidence="3 7">Belongs to the flagella basal body rod proteins family.</text>
</comment>
<keyword evidence="11" id="KW-0282">Flagellum</keyword>
<evidence type="ECO:0000256" key="7">
    <source>
        <dbReference type="RuleBase" id="RU362065"/>
    </source>
</evidence>
<organism evidence="11 12">
    <name type="scientific">Thermovenabulum gondwanense</name>
    <dbReference type="NCBI Taxonomy" id="520767"/>
    <lineage>
        <taxon>Bacteria</taxon>
        <taxon>Bacillati</taxon>
        <taxon>Bacillota</taxon>
        <taxon>Clostridia</taxon>
        <taxon>Thermosediminibacterales</taxon>
        <taxon>Thermosediminibacteraceae</taxon>
        <taxon>Thermovenabulum</taxon>
    </lineage>
</organism>
<reference evidence="11 12" key="1">
    <citation type="submission" date="2015-12" db="EMBL/GenBank/DDBJ databases">
        <title>Draft genome of Thermovenabulum gondwanense isolated from a red thermophilic microbial mat colonisisng an outflow channel of a bore well.</title>
        <authorList>
            <person name="Patel B.K."/>
        </authorList>
    </citation>
    <scope>NUCLEOTIDE SEQUENCE [LARGE SCALE GENOMIC DNA]</scope>
    <source>
        <strain evidence="11 12">R270</strain>
    </source>
</reference>
<dbReference type="NCBIfam" id="TIGR02492">
    <property type="entry name" value="flgK_ends"/>
    <property type="match status" value="1"/>
</dbReference>
<keyword evidence="12" id="KW-1185">Reference proteome</keyword>
<dbReference type="InterPro" id="IPR001444">
    <property type="entry name" value="Flag_bb_rod_N"/>
</dbReference>
<dbReference type="Pfam" id="PF22638">
    <property type="entry name" value="FlgK_D1"/>
    <property type="match status" value="1"/>
</dbReference>
<dbReference type="GO" id="GO:0005198">
    <property type="term" value="F:structural molecule activity"/>
    <property type="evidence" value="ECO:0007669"/>
    <property type="project" value="UniProtKB-UniRule"/>
</dbReference>
<evidence type="ECO:0000313" key="12">
    <source>
        <dbReference type="Proteomes" id="UP000075737"/>
    </source>
</evidence>
<gene>
    <name evidence="7 11" type="primary">flgK</name>
    <name evidence="11" type="ORF">ATZ99_21510</name>
</gene>
<accession>A0A162M5J0</accession>
<name>A0A162M5J0_9FIRM</name>
<evidence type="ECO:0000259" key="8">
    <source>
        <dbReference type="Pfam" id="PF00460"/>
    </source>
</evidence>
<sequence length="468" mass="52270">MYSGFFGIEIAKKALFANQKAQQNVAHNIANANTEGYSRQRVVLESTYTKPFAGLFTGAGAVQIGTGVTIGDITRIRDNFTDRQFRGENSSLGQWSVQTDILKQVEAVFNEPSDIGISSVLTQFWQALEELSKNPEAIEIRETVKERAVTLADTINHTSRQLNEILGDVNFRIAVKVDEINSLAKQIASLNGEIRHMELSGTTAADLRDKRDLLLDQLSKIVDIETYEDQNGLFSVNVGGAILVKGTDYNTVSFDQTDLTAIPEWVGFNIDLNSKKGELFGLIELRDKKVGAYLNDLKTFAQTFANKFNEIHKSGYDLYGNPGVDFFLYNPLDSGDILFVNTEIIRDLKKIAAAETSTGIPGDNRNALKLADLRQKYLNELNGSLDDFYSALISRIGIDSQQAKRMAEAQEYMVSQLDERRKEISSVSIDEEMAKMIMYQHAYNAAARMITTMDEMMERILNMGIVGR</sequence>